<evidence type="ECO:0000256" key="1">
    <source>
        <dbReference type="SAM" id="MobiDB-lite"/>
    </source>
</evidence>
<organism evidence="2 3">
    <name type="scientific">Engystomops pustulosus</name>
    <name type="common">Tungara frog</name>
    <name type="synonym">Physalaemus pustulosus</name>
    <dbReference type="NCBI Taxonomy" id="76066"/>
    <lineage>
        <taxon>Eukaryota</taxon>
        <taxon>Metazoa</taxon>
        <taxon>Chordata</taxon>
        <taxon>Craniata</taxon>
        <taxon>Vertebrata</taxon>
        <taxon>Euteleostomi</taxon>
        <taxon>Amphibia</taxon>
        <taxon>Batrachia</taxon>
        <taxon>Anura</taxon>
        <taxon>Neobatrachia</taxon>
        <taxon>Hyloidea</taxon>
        <taxon>Leptodactylidae</taxon>
        <taxon>Leiuperinae</taxon>
        <taxon>Engystomops</taxon>
    </lineage>
</organism>
<feature type="region of interest" description="Disordered" evidence="1">
    <location>
        <begin position="40"/>
        <end position="73"/>
    </location>
</feature>
<keyword evidence="3" id="KW-1185">Reference proteome</keyword>
<evidence type="ECO:0000313" key="2">
    <source>
        <dbReference type="EMBL" id="KAG8549428.1"/>
    </source>
</evidence>
<dbReference type="AlphaFoldDB" id="A0AAV6ZT07"/>
<accession>A0AAV6ZT07</accession>
<evidence type="ECO:0000313" key="3">
    <source>
        <dbReference type="Proteomes" id="UP000824782"/>
    </source>
</evidence>
<dbReference type="EMBL" id="WNYA01000185">
    <property type="protein sequence ID" value="KAG8549428.1"/>
    <property type="molecule type" value="Genomic_DNA"/>
</dbReference>
<proteinExistence type="predicted"/>
<reference evidence="2" key="1">
    <citation type="thesis" date="2020" institute="ProQuest LLC" country="789 East Eisenhower Parkway, Ann Arbor, MI, USA">
        <title>Comparative Genomics and Chromosome Evolution.</title>
        <authorList>
            <person name="Mudd A.B."/>
        </authorList>
    </citation>
    <scope>NUCLEOTIDE SEQUENCE</scope>
    <source>
        <strain evidence="2">237g6f4</strain>
        <tissue evidence="2">Blood</tissue>
    </source>
</reference>
<protein>
    <submittedName>
        <fullName evidence="2">Uncharacterized protein</fullName>
    </submittedName>
</protein>
<sequence length="93" mass="9922">METRTRKNKGKIGICHHRTAGKCSVTGIYGAAGICSMAGSENSASAGPGQTDAVRRRRLRSGPGNTSRGRRLEHGRTVLCSIQTKINILVTDQ</sequence>
<dbReference type="Proteomes" id="UP000824782">
    <property type="component" value="Unassembled WGS sequence"/>
</dbReference>
<name>A0AAV6ZT07_ENGPU</name>
<gene>
    <name evidence="2" type="ORF">GDO81_021266</name>
</gene>
<comment type="caution">
    <text evidence="2">The sequence shown here is derived from an EMBL/GenBank/DDBJ whole genome shotgun (WGS) entry which is preliminary data.</text>
</comment>